<proteinExistence type="predicted"/>
<dbReference type="InterPro" id="IPR038721">
    <property type="entry name" value="IS701-like_DDE_dom"/>
</dbReference>
<accession>A0ABU2MB93</accession>
<dbReference type="RefSeq" id="WP_311512160.1">
    <property type="nucleotide sequence ID" value="NZ_JAVREP010000008.1"/>
</dbReference>
<name>A0ABU2MB93_9ACTN</name>
<dbReference type="InterPro" id="IPR039365">
    <property type="entry name" value="IS701-like"/>
</dbReference>
<feature type="region of interest" description="Disordered" evidence="1">
    <location>
        <begin position="1"/>
        <end position="21"/>
    </location>
</feature>
<evidence type="ECO:0000313" key="4">
    <source>
        <dbReference type="Proteomes" id="UP001183390"/>
    </source>
</evidence>
<evidence type="ECO:0000259" key="2">
    <source>
        <dbReference type="Pfam" id="PF13546"/>
    </source>
</evidence>
<dbReference type="EMBL" id="JAVREP010000008">
    <property type="protein sequence ID" value="MDT0329516.1"/>
    <property type="molecule type" value="Genomic_DNA"/>
</dbReference>
<keyword evidence="4" id="KW-1185">Reference proteome</keyword>
<evidence type="ECO:0000256" key="1">
    <source>
        <dbReference type="SAM" id="MobiDB-lite"/>
    </source>
</evidence>
<reference evidence="4" key="1">
    <citation type="submission" date="2023-07" db="EMBL/GenBank/DDBJ databases">
        <title>30 novel species of actinomycetes from the DSMZ collection.</title>
        <authorList>
            <person name="Nouioui I."/>
        </authorList>
    </citation>
    <scope>NUCLEOTIDE SEQUENCE [LARGE SCALE GENOMIC DNA]</scope>
    <source>
        <strain evidence="4">DSM 44743</strain>
    </source>
</reference>
<organism evidence="3 4">
    <name type="scientific">Nocardiopsis lambiniae</name>
    <dbReference type="NCBI Taxonomy" id="3075539"/>
    <lineage>
        <taxon>Bacteria</taxon>
        <taxon>Bacillati</taxon>
        <taxon>Actinomycetota</taxon>
        <taxon>Actinomycetes</taxon>
        <taxon>Streptosporangiales</taxon>
        <taxon>Nocardiopsidaceae</taxon>
        <taxon>Nocardiopsis</taxon>
    </lineage>
</organism>
<feature type="domain" description="Transposase IS701-like DDE" evidence="2">
    <location>
        <begin position="37"/>
        <end position="260"/>
    </location>
</feature>
<dbReference type="PANTHER" id="PTHR33627">
    <property type="entry name" value="TRANSPOSASE"/>
    <property type="match status" value="1"/>
</dbReference>
<protein>
    <submittedName>
        <fullName evidence="3">Transposase</fullName>
    </submittedName>
</protein>
<sequence>MNTVIKPVENEIPSPSAAPPPAVADDDPLLNDLVDELFFSLTRSDQRRKGMDYLRGLLSTPGRKSVRNMAAALGGAGTGQSLHHFVCSSTWEWSPVRRALARYTMRESPPQAWVVRPLVIPKVGRHSVGVSRYFSADLGQVVNAQRAVGVWLASDHLSVPVEWRLHLPGRWRGSLDCGTPTPAMAQSETLVGCAAEASLAMIESWGLPPRPVILDLDDTDPLPAFRRLCAAGLRPAARIRPELPLRVTDPALIGHRGRTLPAELVMRAGQELRRPVPDPADPARRARLVAAVRVTRPSTAPSATGTAPEEELLLVGIGRGGRPWPQELWLIRPPESHAGPAALWASGLVDRVERSFARFGDPVGMRDYAGRSFNGWHRHITLASVAHTFRALSPAAEARARPTTVPAAT</sequence>
<dbReference type="Pfam" id="PF13546">
    <property type="entry name" value="DDE_5"/>
    <property type="match status" value="1"/>
</dbReference>
<evidence type="ECO:0000313" key="3">
    <source>
        <dbReference type="EMBL" id="MDT0329516.1"/>
    </source>
</evidence>
<gene>
    <name evidence="3" type="ORF">RM479_13940</name>
</gene>
<comment type="caution">
    <text evidence="3">The sequence shown here is derived from an EMBL/GenBank/DDBJ whole genome shotgun (WGS) entry which is preliminary data.</text>
</comment>
<dbReference type="PANTHER" id="PTHR33627:SF1">
    <property type="entry name" value="TRANSPOSASE"/>
    <property type="match status" value="1"/>
</dbReference>
<dbReference type="Proteomes" id="UP001183390">
    <property type="component" value="Unassembled WGS sequence"/>
</dbReference>